<dbReference type="InterPro" id="IPR028921">
    <property type="entry name" value="NTF2_fold_dom"/>
</dbReference>
<keyword evidence="3" id="KW-1185">Reference proteome</keyword>
<name>A0ABW9K6Z5_9FLAO</name>
<dbReference type="RefSeq" id="WP_409357862.1">
    <property type="nucleotide sequence ID" value="NZ_JBJXVJ010000004.1"/>
</dbReference>
<dbReference type="EMBL" id="JBJXVJ010000004">
    <property type="protein sequence ID" value="MFN1219090.1"/>
    <property type="molecule type" value="Genomic_DNA"/>
</dbReference>
<accession>A0ABW9K6Z5</accession>
<sequence length="73" mass="8384">MENCTNEDAVKQIAEQEWLKLYGKKIYKNKPFKTNQKDGIWIVEGTSHTQKGGAPYIEINSKTCEVIKITHSK</sequence>
<reference evidence="2 3" key="1">
    <citation type="submission" date="2024-12" db="EMBL/GenBank/DDBJ databases">
        <title>Draft genome sequence of Chryseobacterium kwangjuense AG447.</title>
        <authorList>
            <person name="Cheptsov V.S."/>
            <person name="Belov A."/>
            <person name="Zavarzina A.G."/>
        </authorList>
    </citation>
    <scope>NUCLEOTIDE SEQUENCE [LARGE SCALE GENOMIC DNA]</scope>
    <source>
        <strain evidence="2 3">AG447</strain>
    </source>
</reference>
<feature type="domain" description="NTF2 fold" evidence="1">
    <location>
        <begin position="12"/>
        <end position="73"/>
    </location>
</feature>
<organism evidence="2 3">
    <name type="scientific">Chryseobacterium kwangjuense</name>
    <dbReference type="NCBI Taxonomy" id="267125"/>
    <lineage>
        <taxon>Bacteria</taxon>
        <taxon>Pseudomonadati</taxon>
        <taxon>Bacteroidota</taxon>
        <taxon>Flavobacteriia</taxon>
        <taxon>Flavobacteriales</taxon>
        <taxon>Weeksellaceae</taxon>
        <taxon>Chryseobacterium group</taxon>
        <taxon>Chryseobacterium</taxon>
    </lineage>
</organism>
<dbReference type="Pfam" id="PF15631">
    <property type="entry name" value="Imm-NTF2-2"/>
    <property type="match status" value="1"/>
</dbReference>
<comment type="caution">
    <text evidence="2">The sequence shown here is derived from an EMBL/GenBank/DDBJ whole genome shotgun (WGS) entry which is preliminary data.</text>
</comment>
<evidence type="ECO:0000313" key="2">
    <source>
        <dbReference type="EMBL" id="MFN1219090.1"/>
    </source>
</evidence>
<gene>
    <name evidence="2" type="ORF">ACKW6Q_19150</name>
</gene>
<evidence type="ECO:0000259" key="1">
    <source>
        <dbReference type="Pfam" id="PF15631"/>
    </source>
</evidence>
<evidence type="ECO:0000313" key="3">
    <source>
        <dbReference type="Proteomes" id="UP001634154"/>
    </source>
</evidence>
<proteinExistence type="predicted"/>
<dbReference type="Proteomes" id="UP001634154">
    <property type="component" value="Unassembled WGS sequence"/>
</dbReference>
<protein>
    <submittedName>
        <fullName evidence="2">NTF2 fold immunity protein</fullName>
    </submittedName>
</protein>